<name>A0ABT1WMX1_9LACT</name>
<reference evidence="8" key="3">
    <citation type="journal article" date="2023" name="Microbiol. Resour. Announc.">
        <title>Draft Genome Sequence of Granulicatella sp. Strain S8, Isolated from a Marine Fish, Seriola quinqueradiata.</title>
        <authorList>
            <person name="Lee M."/>
            <person name="Farooq A."/>
            <person name="Jeong J.B."/>
            <person name="Jung M.Y."/>
        </authorList>
    </citation>
    <scope>NUCLEOTIDE SEQUENCE</scope>
    <source>
        <strain evidence="8">S8</strain>
    </source>
</reference>
<keyword evidence="1" id="KW-0547">Nucleotide-binding</keyword>
<dbReference type="GO" id="GO:0016787">
    <property type="term" value="F:hydrolase activity"/>
    <property type="evidence" value="ECO:0007669"/>
    <property type="project" value="UniProtKB-KW"/>
</dbReference>
<evidence type="ECO:0000259" key="6">
    <source>
        <dbReference type="PROSITE" id="PS51192"/>
    </source>
</evidence>
<dbReference type="Gene3D" id="3.40.50.300">
    <property type="entry name" value="P-loop containing nucleotide triphosphate hydrolases"/>
    <property type="match status" value="2"/>
</dbReference>
<evidence type="ECO:0000259" key="7">
    <source>
        <dbReference type="PROSITE" id="PS51194"/>
    </source>
</evidence>
<evidence type="ECO:0000256" key="3">
    <source>
        <dbReference type="ARBA" id="ARBA00022806"/>
    </source>
</evidence>
<feature type="domain" description="Helicase ATP-binding" evidence="6">
    <location>
        <begin position="24"/>
        <end position="191"/>
    </location>
</feature>
<evidence type="ECO:0000256" key="2">
    <source>
        <dbReference type="ARBA" id="ARBA00022801"/>
    </source>
</evidence>
<keyword evidence="5" id="KW-0238">DNA-binding</keyword>
<evidence type="ECO:0000256" key="1">
    <source>
        <dbReference type="ARBA" id="ARBA00022741"/>
    </source>
</evidence>
<sequence length="487" mass="56471">MLDVEFLQKRFGFSSFRNDQDIILENLFMSRNSLAILPTGGGKSLIYLYFGEYSHKRVVIVSPLLSLMQDQIHQLQKLGIRNAIAINSQLTLREKDFIFSNLEKYQYLFFSPEMLYQDKVIQQLKRLEIGLFVIDEAHCISQWGYDFRPEYSKLGIVRKNLNNPLSLALTATAKKEVVIDICHSLNLSLEEMFIHQSPRQDSQQYIELISCKQEDKPGALLELIKKVSFPSVIFFPSIRLLEETKLFLQEKGYQVDSYHSKRNTSDRQAIQQQFLLDEIDIICATSAFGMGINKDNIRSIIHYRLPSNLEDYVQQIGRAGRDGEKSQAISLVDSEDVVTMRQMLSYEFNPERLGQLYQSGKKSWDQDSSLSSTQKVLLNLAAEKNLPHQEANQFFERHYQNKINQIGFVETFAFENSCYHGQIEKYFSTISIGVARPCQSCSICLSRHILEEPDLIRTECSKNKDLKDNLFDWKEKFKRLINFSDFA</sequence>
<dbReference type="InterPro" id="IPR011545">
    <property type="entry name" value="DEAD/DEAH_box_helicase_dom"/>
</dbReference>
<dbReference type="Proteomes" id="UP001059480">
    <property type="component" value="Unassembled WGS sequence"/>
</dbReference>
<keyword evidence="3 8" id="KW-0347">Helicase</keyword>
<dbReference type="CDD" id="cd17920">
    <property type="entry name" value="DEXHc_RecQ"/>
    <property type="match status" value="1"/>
</dbReference>
<dbReference type="RefSeq" id="WP_256944983.1">
    <property type="nucleotide sequence ID" value="NZ_JANHNZ010000003.1"/>
</dbReference>
<evidence type="ECO:0000313" key="8">
    <source>
        <dbReference type="EMBL" id="MCQ9209876.1"/>
    </source>
</evidence>
<dbReference type="Pfam" id="PF00270">
    <property type="entry name" value="DEAD"/>
    <property type="match status" value="1"/>
</dbReference>
<accession>A0ABT1WMX1</accession>
<dbReference type="EMBL" id="JANHNZ010000003">
    <property type="protein sequence ID" value="MCQ9209876.1"/>
    <property type="molecule type" value="Genomic_DNA"/>
</dbReference>
<dbReference type="EC" id="3.6.4.12" evidence="8"/>
<reference evidence="8" key="2">
    <citation type="journal article" date="2023" name="Curr. Microbiol.">
        <title>Granulicatella seriolae sp. nov., a Novel Facultative Anaerobe Isolated from Yellowtail Marine Fish.</title>
        <authorList>
            <person name="Lee M."/>
            <person name="Choi Y.J."/>
            <person name="Farooq A."/>
            <person name="Jeong J.B."/>
            <person name="Jung M.Y."/>
        </authorList>
    </citation>
    <scope>NUCLEOTIDE SEQUENCE</scope>
    <source>
        <strain evidence="8">S8</strain>
    </source>
</reference>
<dbReference type="InterPro" id="IPR002464">
    <property type="entry name" value="DNA/RNA_helicase_DEAH_CS"/>
</dbReference>
<dbReference type="PROSITE" id="PS00690">
    <property type="entry name" value="DEAH_ATP_HELICASE"/>
    <property type="match status" value="1"/>
</dbReference>
<dbReference type="Pfam" id="PF00271">
    <property type="entry name" value="Helicase_C"/>
    <property type="match status" value="1"/>
</dbReference>
<proteinExistence type="predicted"/>
<dbReference type="PROSITE" id="PS51194">
    <property type="entry name" value="HELICASE_CTER"/>
    <property type="match status" value="1"/>
</dbReference>
<dbReference type="SUPFAM" id="SSF52540">
    <property type="entry name" value="P-loop containing nucleoside triphosphate hydrolases"/>
    <property type="match status" value="1"/>
</dbReference>
<dbReference type="InterPro" id="IPR001650">
    <property type="entry name" value="Helicase_C-like"/>
</dbReference>
<keyword evidence="9" id="KW-1185">Reference proteome</keyword>
<evidence type="ECO:0000256" key="5">
    <source>
        <dbReference type="ARBA" id="ARBA00023125"/>
    </source>
</evidence>
<organism evidence="8 9">
    <name type="scientific">Granulicatella seriolae</name>
    <dbReference type="NCBI Taxonomy" id="2967226"/>
    <lineage>
        <taxon>Bacteria</taxon>
        <taxon>Bacillati</taxon>
        <taxon>Bacillota</taxon>
        <taxon>Bacilli</taxon>
        <taxon>Lactobacillales</taxon>
        <taxon>Carnobacteriaceae</taxon>
        <taxon>Granulicatella</taxon>
    </lineage>
</organism>
<dbReference type="PANTHER" id="PTHR13710:SF84">
    <property type="entry name" value="ATP-DEPENDENT DNA HELICASE RECS-RELATED"/>
    <property type="match status" value="1"/>
</dbReference>
<dbReference type="InterPro" id="IPR004589">
    <property type="entry name" value="DNA_helicase_ATP-dep_RecQ"/>
</dbReference>
<comment type="caution">
    <text evidence="8">The sequence shown here is derived from an EMBL/GenBank/DDBJ whole genome shotgun (WGS) entry which is preliminary data.</text>
</comment>
<keyword evidence="4" id="KW-0067">ATP-binding</keyword>
<dbReference type="NCBIfam" id="TIGR00614">
    <property type="entry name" value="recQ_fam"/>
    <property type="match status" value="1"/>
</dbReference>
<dbReference type="InterPro" id="IPR027417">
    <property type="entry name" value="P-loop_NTPase"/>
</dbReference>
<dbReference type="PANTHER" id="PTHR13710">
    <property type="entry name" value="DNA HELICASE RECQ FAMILY MEMBER"/>
    <property type="match status" value="1"/>
</dbReference>
<dbReference type="InterPro" id="IPR014001">
    <property type="entry name" value="Helicase_ATP-bd"/>
</dbReference>
<dbReference type="SMART" id="SM00490">
    <property type="entry name" value="HELICc"/>
    <property type="match status" value="1"/>
</dbReference>
<keyword evidence="2 8" id="KW-0378">Hydrolase</keyword>
<evidence type="ECO:0000313" key="9">
    <source>
        <dbReference type="Proteomes" id="UP001059480"/>
    </source>
</evidence>
<reference evidence="8" key="1">
    <citation type="submission" date="2022-07" db="EMBL/GenBank/DDBJ databases">
        <authorList>
            <person name="Jung M.-Y."/>
            <person name="Lee M."/>
        </authorList>
    </citation>
    <scope>NUCLEOTIDE SEQUENCE</scope>
    <source>
        <strain evidence="8">S8</strain>
    </source>
</reference>
<dbReference type="PROSITE" id="PS51192">
    <property type="entry name" value="HELICASE_ATP_BIND_1"/>
    <property type="match status" value="1"/>
</dbReference>
<evidence type="ECO:0000256" key="4">
    <source>
        <dbReference type="ARBA" id="ARBA00022840"/>
    </source>
</evidence>
<protein>
    <submittedName>
        <fullName evidence="8">RecQ family ATP-dependent DNA helicase</fullName>
        <ecNumber evidence="8">3.6.4.12</ecNumber>
    </submittedName>
</protein>
<gene>
    <name evidence="8" type="ORF">NPA36_04860</name>
</gene>
<dbReference type="SMART" id="SM00487">
    <property type="entry name" value="DEXDc"/>
    <property type="match status" value="1"/>
</dbReference>
<feature type="domain" description="Helicase C-terminal" evidence="7">
    <location>
        <begin position="219"/>
        <end position="369"/>
    </location>
</feature>
<dbReference type="GO" id="GO:0003678">
    <property type="term" value="F:DNA helicase activity"/>
    <property type="evidence" value="ECO:0007669"/>
    <property type="project" value="UniProtKB-EC"/>
</dbReference>